<protein>
    <recommendedName>
        <fullName evidence="1">protein-ribulosamine 3-kinase</fullName>
        <ecNumber evidence="1">2.7.1.172</ecNumber>
    </recommendedName>
</protein>
<organism evidence="3 4">
    <name type="scientific">Pseudoneurospora amorphoporcata</name>
    <dbReference type="NCBI Taxonomy" id="241081"/>
    <lineage>
        <taxon>Eukaryota</taxon>
        <taxon>Fungi</taxon>
        <taxon>Dikarya</taxon>
        <taxon>Ascomycota</taxon>
        <taxon>Pezizomycotina</taxon>
        <taxon>Sordariomycetes</taxon>
        <taxon>Sordariomycetidae</taxon>
        <taxon>Sordariales</taxon>
        <taxon>Sordariaceae</taxon>
        <taxon>Pseudoneurospora</taxon>
    </lineage>
</organism>
<proteinExistence type="predicted"/>
<reference evidence="3" key="1">
    <citation type="journal article" date="2023" name="Mol. Phylogenet. Evol.">
        <title>Genome-scale phylogeny and comparative genomics of the fungal order Sordariales.</title>
        <authorList>
            <person name="Hensen N."/>
            <person name="Bonometti L."/>
            <person name="Westerberg I."/>
            <person name="Brannstrom I.O."/>
            <person name="Guillou S."/>
            <person name="Cros-Aarteil S."/>
            <person name="Calhoun S."/>
            <person name="Haridas S."/>
            <person name="Kuo A."/>
            <person name="Mondo S."/>
            <person name="Pangilinan J."/>
            <person name="Riley R."/>
            <person name="LaButti K."/>
            <person name="Andreopoulos B."/>
            <person name="Lipzen A."/>
            <person name="Chen C."/>
            <person name="Yan M."/>
            <person name="Daum C."/>
            <person name="Ng V."/>
            <person name="Clum A."/>
            <person name="Steindorff A."/>
            <person name="Ohm R.A."/>
            <person name="Martin F."/>
            <person name="Silar P."/>
            <person name="Natvig D.O."/>
            <person name="Lalanne C."/>
            <person name="Gautier V."/>
            <person name="Ament-Velasquez S.L."/>
            <person name="Kruys A."/>
            <person name="Hutchinson M.I."/>
            <person name="Powell A.J."/>
            <person name="Barry K."/>
            <person name="Miller A.N."/>
            <person name="Grigoriev I.V."/>
            <person name="Debuchy R."/>
            <person name="Gladieux P."/>
            <person name="Hiltunen Thoren M."/>
            <person name="Johannesson H."/>
        </authorList>
    </citation>
    <scope>NUCLEOTIDE SEQUENCE</scope>
    <source>
        <strain evidence="3">CBS 626.80</strain>
    </source>
</reference>
<dbReference type="InterPro" id="IPR011009">
    <property type="entry name" value="Kinase-like_dom_sf"/>
</dbReference>
<sequence>MSSTNLPSVDTKADHQAAILAKKTNKSTGQQINVDPAIIAALLPAYTFIQATALGGSLWCQTAKIETTFSPSTPKDTGGSDPVPAYFFLKTTRGHIAKKMFTGEFAGMTALHEALPEFAPNPIAFGPCSDNDDDEPSYFFLEAYIPMSPSHPLNPHAFCSRLSQLHKSTAGTSPTGKFGFGVTTCNGTIEQPIEWEERWDFFFAKGLRRMVDSYERITSQVNGTGGGLERVNNELRNAVNRMCEVVIPHLLSPERLKDSVTGEPVKPCLVHGDLWIGNTGINMDTGGTPVIFDPAAFYAHNEYELGNWVPDRCGFGGLEGEFVREYKRLYSPAEPRGEFEDRVRLYSFRFELHFCCLFPGQDEPARVMKALCEKYL</sequence>
<dbReference type="PANTHER" id="PTHR12149:SF8">
    <property type="entry name" value="PROTEIN-RIBULOSAMINE 3-KINASE"/>
    <property type="match status" value="1"/>
</dbReference>
<keyword evidence="4" id="KW-1185">Reference proteome</keyword>
<dbReference type="InterPro" id="IPR016477">
    <property type="entry name" value="Fructo-/Ketosamine-3-kinase"/>
</dbReference>
<gene>
    <name evidence="3" type="ORF">QBC32DRAFT_364307</name>
</gene>
<dbReference type="EC" id="2.7.1.172" evidence="1"/>
<evidence type="ECO:0000313" key="3">
    <source>
        <dbReference type="EMBL" id="KAK3949389.1"/>
    </source>
</evidence>
<dbReference type="SUPFAM" id="SSF56112">
    <property type="entry name" value="Protein kinase-like (PK-like)"/>
    <property type="match status" value="1"/>
</dbReference>
<dbReference type="GO" id="GO:0016301">
    <property type="term" value="F:kinase activity"/>
    <property type="evidence" value="ECO:0007669"/>
    <property type="project" value="UniProtKB-KW"/>
</dbReference>
<evidence type="ECO:0000313" key="4">
    <source>
        <dbReference type="Proteomes" id="UP001303222"/>
    </source>
</evidence>
<dbReference type="Gene3D" id="3.90.1200.10">
    <property type="match status" value="1"/>
</dbReference>
<keyword evidence="3" id="KW-0808">Transferase</keyword>
<comment type="catalytic activity">
    <reaction evidence="2">
        <text>N(6)-D-ribulosyl-L-lysyl-[protein] + ATP = N(6)-(3-O-phospho-D-ribulosyl)-L-lysyl-[protein] + ADP + H(+)</text>
        <dbReference type="Rhea" id="RHEA:48432"/>
        <dbReference type="Rhea" id="RHEA-COMP:12103"/>
        <dbReference type="Rhea" id="RHEA-COMP:12104"/>
        <dbReference type="ChEBI" id="CHEBI:15378"/>
        <dbReference type="ChEBI" id="CHEBI:30616"/>
        <dbReference type="ChEBI" id="CHEBI:90418"/>
        <dbReference type="ChEBI" id="CHEBI:90420"/>
        <dbReference type="ChEBI" id="CHEBI:456216"/>
        <dbReference type="EC" id="2.7.1.172"/>
    </reaction>
    <physiologicalReaction direction="left-to-right" evidence="2">
        <dbReference type="Rhea" id="RHEA:48433"/>
    </physiologicalReaction>
</comment>
<evidence type="ECO:0000256" key="2">
    <source>
        <dbReference type="ARBA" id="ARBA00048655"/>
    </source>
</evidence>
<dbReference type="PANTHER" id="PTHR12149">
    <property type="entry name" value="FRUCTOSAMINE 3 KINASE-RELATED PROTEIN"/>
    <property type="match status" value="1"/>
</dbReference>
<dbReference type="GO" id="GO:0102193">
    <property type="term" value="F:protein-ribulosamine 3-kinase activity"/>
    <property type="evidence" value="ECO:0007669"/>
    <property type="project" value="UniProtKB-EC"/>
</dbReference>
<dbReference type="Proteomes" id="UP001303222">
    <property type="component" value="Unassembled WGS sequence"/>
</dbReference>
<evidence type="ECO:0000256" key="1">
    <source>
        <dbReference type="ARBA" id="ARBA00011961"/>
    </source>
</evidence>
<dbReference type="EMBL" id="MU859217">
    <property type="protein sequence ID" value="KAK3949389.1"/>
    <property type="molecule type" value="Genomic_DNA"/>
</dbReference>
<comment type="caution">
    <text evidence="3">The sequence shown here is derived from an EMBL/GenBank/DDBJ whole genome shotgun (WGS) entry which is preliminary data.</text>
</comment>
<name>A0AAN6NP06_9PEZI</name>
<keyword evidence="3" id="KW-0418">Kinase</keyword>
<reference evidence="3" key="2">
    <citation type="submission" date="2023-06" db="EMBL/GenBank/DDBJ databases">
        <authorList>
            <consortium name="Lawrence Berkeley National Laboratory"/>
            <person name="Mondo S.J."/>
            <person name="Hensen N."/>
            <person name="Bonometti L."/>
            <person name="Westerberg I."/>
            <person name="Brannstrom I.O."/>
            <person name="Guillou S."/>
            <person name="Cros-Aarteil S."/>
            <person name="Calhoun S."/>
            <person name="Haridas S."/>
            <person name="Kuo A."/>
            <person name="Pangilinan J."/>
            <person name="Riley R."/>
            <person name="Labutti K."/>
            <person name="Andreopoulos B."/>
            <person name="Lipzen A."/>
            <person name="Chen C."/>
            <person name="Yanf M."/>
            <person name="Daum C."/>
            <person name="Ng V."/>
            <person name="Clum A."/>
            <person name="Steindorff A."/>
            <person name="Ohm R."/>
            <person name="Martin F."/>
            <person name="Silar P."/>
            <person name="Natvig D."/>
            <person name="Lalanne C."/>
            <person name="Gautier V."/>
            <person name="Ament-Velasquez S.L."/>
            <person name="Kruys A."/>
            <person name="Hutchinson M.I."/>
            <person name="Powell A.J."/>
            <person name="Barry K."/>
            <person name="Miller A.N."/>
            <person name="Grigoriev I.V."/>
            <person name="Debuchy R."/>
            <person name="Gladieux P."/>
            <person name="Thoren M.H."/>
            <person name="Johannesson H."/>
        </authorList>
    </citation>
    <scope>NUCLEOTIDE SEQUENCE</scope>
    <source>
        <strain evidence="3">CBS 626.80</strain>
    </source>
</reference>
<dbReference type="AlphaFoldDB" id="A0AAN6NP06"/>
<dbReference type="Pfam" id="PF03881">
    <property type="entry name" value="Fructosamin_kin"/>
    <property type="match status" value="1"/>
</dbReference>
<accession>A0AAN6NP06</accession>